<evidence type="ECO:0000256" key="6">
    <source>
        <dbReference type="RuleBase" id="RU003983"/>
    </source>
</evidence>
<evidence type="ECO:0000313" key="9">
    <source>
        <dbReference type="Proteomes" id="UP000826540"/>
    </source>
</evidence>
<name>A0ABX8WUG0_9CYAN</name>
<dbReference type="PANTHER" id="PTHR22726:SF1">
    <property type="entry name" value="METALLOENDOPEPTIDASE OMA1, MITOCHONDRIAL"/>
    <property type="match status" value="1"/>
</dbReference>
<dbReference type="Gene3D" id="3.30.2010.10">
    <property type="entry name" value="Metalloproteases ('zincins'), catalytic domain"/>
    <property type="match status" value="1"/>
</dbReference>
<dbReference type="Proteomes" id="UP000826540">
    <property type="component" value="Chromosome"/>
</dbReference>
<keyword evidence="5 6" id="KW-0482">Metalloprotease</keyword>
<comment type="cofactor">
    <cofactor evidence="6">
        <name>Zn(2+)</name>
        <dbReference type="ChEBI" id="CHEBI:29105"/>
    </cofactor>
    <text evidence="6">Binds 1 zinc ion per subunit.</text>
</comment>
<dbReference type="EC" id="3.4.24.-" evidence="8"/>
<keyword evidence="9" id="KW-1185">Reference proteome</keyword>
<keyword evidence="1 6" id="KW-0645">Protease</keyword>
<keyword evidence="2" id="KW-0479">Metal-binding</keyword>
<evidence type="ECO:0000256" key="4">
    <source>
        <dbReference type="ARBA" id="ARBA00022833"/>
    </source>
</evidence>
<comment type="similarity">
    <text evidence="6">Belongs to the peptidase M48 family.</text>
</comment>
<evidence type="ECO:0000256" key="1">
    <source>
        <dbReference type="ARBA" id="ARBA00022670"/>
    </source>
</evidence>
<protein>
    <submittedName>
        <fullName evidence="8">M48 family metalloprotease</fullName>
        <ecNumber evidence="8">3.4.24.-</ecNumber>
    </submittedName>
</protein>
<evidence type="ECO:0000256" key="3">
    <source>
        <dbReference type="ARBA" id="ARBA00022801"/>
    </source>
</evidence>
<dbReference type="EMBL" id="CP080598">
    <property type="protein sequence ID" value="QYX30045.1"/>
    <property type="molecule type" value="Genomic_DNA"/>
</dbReference>
<dbReference type="PANTHER" id="PTHR22726">
    <property type="entry name" value="METALLOENDOPEPTIDASE OMA1"/>
    <property type="match status" value="1"/>
</dbReference>
<dbReference type="Pfam" id="PF01435">
    <property type="entry name" value="Peptidase_M48"/>
    <property type="match status" value="1"/>
</dbReference>
<dbReference type="RefSeq" id="WP_220608293.1">
    <property type="nucleotide sequence ID" value="NZ_CP080598.1"/>
</dbReference>
<evidence type="ECO:0000313" key="8">
    <source>
        <dbReference type="EMBL" id="QYX30045.1"/>
    </source>
</evidence>
<dbReference type="InterPro" id="IPR001915">
    <property type="entry name" value="Peptidase_M48"/>
</dbReference>
<organism evidence="8 9">
    <name type="scientific">Sphaerospermopsis torques-reginae ITEP-024</name>
    <dbReference type="NCBI Taxonomy" id="984208"/>
    <lineage>
        <taxon>Bacteria</taxon>
        <taxon>Bacillati</taxon>
        <taxon>Cyanobacteriota</taxon>
        <taxon>Cyanophyceae</taxon>
        <taxon>Nostocales</taxon>
        <taxon>Aphanizomenonaceae</taxon>
        <taxon>Sphaerospermopsis</taxon>
        <taxon>Sphaerospermopsis torques-reginae</taxon>
    </lineage>
</organism>
<gene>
    <name evidence="8" type="ORF">K2F26_13830</name>
</gene>
<keyword evidence="3 6" id="KW-0378">Hydrolase</keyword>
<evidence type="ECO:0000256" key="5">
    <source>
        <dbReference type="ARBA" id="ARBA00023049"/>
    </source>
</evidence>
<evidence type="ECO:0000256" key="2">
    <source>
        <dbReference type="ARBA" id="ARBA00022723"/>
    </source>
</evidence>
<accession>A0ABX8WUG0</accession>
<sequence>MINWNKFLASYRVWRRRWLYPLISVIVAISLCLSTPLPSKAIDLLPLLFQGVQIFQLSNLSTRQEVELGRQMNNELRQEVRISRNRQLTSYIEEVGRRLAANSDRPNIPYTFQVVEDDAVNAFATLGGFVYVNTGLIQAAENEAELASVIGHEMGHIEGKHLVKQMRQRAIASGIATATGLNRSQAVAIGVDLALNRPRSRQDEYDADTRGLKILTQAGYAPSAMVSFMKKLQGRSVIPTFLSTHPGASDRVKSLQRQIDDLPSNSNYGLDNADYKANIRALLL</sequence>
<evidence type="ECO:0000259" key="7">
    <source>
        <dbReference type="Pfam" id="PF01435"/>
    </source>
</evidence>
<keyword evidence="4 6" id="KW-0862">Zinc</keyword>
<feature type="domain" description="Peptidase M48" evidence="7">
    <location>
        <begin position="89"/>
        <end position="257"/>
    </location>
</feature>
<proteinExistence type="inferred from homology"/>
<dbReference type="CDD" id="cd07333">
    <property type="entry name" value="M48C_bepA_like"/>
    <property type="match status" value="1"/>
</dbReference>
<reference evidence="8 9" key="1">
    <citation type="journal article" date="2022" name="J. Am. Chem. Soc.">
        <title>Biosynthesis of Guanitoxin Enables Global Environmental Detection in Freshwater Cyanobacteria.</title>
        <authorList>
            <person name="Lima S.T."/>
            <person name="Fallon T.R."/>
            <person name="Cordoza J.L."/>
            <person name="Chekan J.R."/>
            <person name="Delbaje E."/>
            <person name="Hopiavuori A.R."/>
            <person name="Alvarenga D.O."/>
            <person name="Wood S.M."/>
            <person name="Luhavaya H."/>
            <person name="Baumgartner J.T."/>
            <person name="Dorr F.A."/>
            <person name="Etchegaray A."/>
            <person name="Pinto E."/>
            <person name="McKinnie S.M.K."/>
            <person name="Fiore M.F."/>
            <person name="Moore B.S."/>
        </authorList>
    </citation>
    <scope>NUCLEOTIDE SEQUENCE [LARGE SCALE GENOMIC DNA]</scope>
    <source>
        <strain evidence="8 9">ITEP-024</strain>
    </source>
</reference>
<dbReference type="InterPro" id="IPR051156">
    <property type="entry name" value="Mito/Outer_Membr_Metalloprot"/>
</dbReference>
<dbReference type="GO" id="GO:0008237">
    <property type="term" value="F:metallopeptidase activity"/>
    <property type="evidence" value="ECO:0007669"/>
    <property type="project" value="UniProtKB-KW"/>
</dbReference>